<organism evidence="3 4">
    <name type="scientific">Desulfuromusa kysingii</name>
    <dbReference type="NCBI Taxonomy" id="37625"/>
    <lineage>
        <taxon>Bacteria</taxon>
        <taxon>Pseudomonadati</taxon>
        <taxon>Thermodesulfobacteriota</taxon>
        <taxon>Desulfuromonadia</taxon>
        <taxon>Desulfuromonadales</taxon>
        <taxon>Geopsychrobacteraceae</taxon>
        <taxon>Desulfuromusa</taxon>
    </lineage>
</organism>
<reference evidence="3 4" key="1">
    <citation type="submission" date="2016-10" db="EMBL/GenBank/DDBJ databases">
        <authorList>
            <person name="de Groot N.N."/>
        </authorList>
    </citation>
    <scope>NUCLEOTIDE SEQUENCE [LARGE SCALE GENOMIC DNA]</scope>
    <source>
        <strain evidence="3 4">DSM 7343</strain>
    </source>
</reference>
<dbReference type="EMBL" id="FNQN01000016">
    <property type="protein sequence ID" value="SEA83008.1"/>
    <property type="molecule type" value="Genomic_DNA"/>
</dbReference>
<feature type="coiled-coil region" evidence="1">
    <location>
        <begin position="3308"/>
        <end position="3384"/>
    </location>
</feature>
<protein>
    <submittedName>
        <fullName evidence="3">Uncharacterized protein</fullName>
    </submittedName>
</protein>
<evidence type="ECO:0000313" key="4">
    <source>
        <dbReference type="Proteomes" id="UP000199409"/>
    </source>
</evidence>
<feature type="region of interest" description="Disordered" evidence="2">
    <location>
        <begin position="1905"/>
        <end position="1945"/>
    </location>
</feature>
<dbReference type="OrthoDB" id="218680at2"/>
<dbReference type="Proteomes" id="UP000199409">
    <property type="component" value="Unassembled WGS sequence"/>
</dbReference>
<evidence type="ECO:0000256" key="2">
    <source>
        <dbReference type="SAM" id="MobiDB-lite"/>
    </source>
</evidence>
<dbReference type="InterPro" id="IPR047881">
    <property type="entry name" value="LktA_repeat"/>
</dbReference>
<accession>A0A1H4EE56</accession>
<name>A0A1H4EE56_9BACT</name>
<feature type="region of interest" description="Disordered" evidence="2">
    <location>
        <begin position="1498"/>
        <end position="1526"/>
    </location>
</feature>
<feature type="compositionally biased region" description="Polar residues" evidence="2">
    <location>
        <begin position="1498"/>
        <end position="1510"/>
    </location>
</feature>
<keyword evidence="4" id="KW-1185">Reference proteome</keyword>
<proteinExistence type="predicted"/>
<gene>
    <name evidence="3" type="ORF">SAMN05660420_03337</name>
</gene>
<feature type="compositionally biased region" description="Polar residues" evidence="2">
    <location>
        <begin position="1517"/>
        <end position="1526"/>
    </location>
</feature>
<evidence type="ECO:0000256" key="1">
    <source>
        <dbReference type="SAM" id="Coils"/>
    </source>
</evidence>
<dbReference type="NCBIfam" id="NF012206">
    <property type="entry name" value="LktA_tand_53"/>
    <property type="match status" value="16"/>
</dbReference>
<feature type="compositionally biased region" description="Polar residues" evidence="2">
    <location>
        <begin position="1936"/>
        <end position="1945"/>
    </location>
</feature>
<feature type="region of interest" description="Disordered" evidence="2">
    <location>
        <begin position="240"/>
        <end position="312"/>
    </location>
</feature>
<dbReference type="Gene3D" id="1.10.287.1490">
    <property type="match status" value="1"/>
</dbReference>
<dbReference type="STRING" id="37625.SAMN05660420_03337"/>
<sequence length="5045" mass="507447">EADEQVSTSNAKATSGAGAANVGVAGSLGLNVAVNTTTATIAGDTNEDGTLTAVDANTGAVNLETQNNTEANAEADAVVKMTGDDAAAGVGVSAAFNVAVNNANAEVSDGVTLSDAGSLTLDSTAAHKMTTKASGGASGAKVSVTPLIAVSVAVNKTQARLGSGSATGLNGDLSVSAHQTNEVSTTATGQTSGDVAVGASLAVGVASDNVYASVERDITSSTSIDLQASSKTGIKTVATASAKGATKQTEADGETQKAGTSTDEQVDSQLDFGKGKAGGDADGIEVVSAETPATETPDTDNPEGEGQKSEAKKVSVAAAIGAGVAENKAVAKIADNKTITTSGAVNVAADTDTNYSTLASGAAKSDDVGVGAAVALTVTRNQTIASIGSGTSVQGATDLTVSADSKQNRDEDYLTTMASESVSGASGGDVAVAGSLAVVANFNETRASIGDGADIDASGDVIVSADDTSRIAAQARAGSISLGEDSKAGVGASFAVLYANNDNIAAVGYNTDDMVETTTVDAKSLTVKATKHKIDLSDITLDYLNFSFDTLDPSTYLSTNNYYTEAIAGAAAQGDAAVAGSFSVNVFDNTTAAYIGEKAVVTTSGNQTENDLGETLGVEVASAADIQAVAFSGAVAGAKKAGVGVTLTNITNLDQTTATIDKDAVIRSNGADAGVKVDAAAQQTLLNIGVSGSAATEGSGVSGVVGLITSINATEAQINDGATVSSAGDLNVTAMNDSDTIMFGGGVAAGKSAGVGGTVAVNVNLNKTTAKLGNNTTTDAEQETTVVADADESSVAVVVSGAGGGKAGVAGAFSVNVIKTDTQALIEEGAWVNQNVSGTEDSVLVEARDDTVAVGLTGAGAGGGDAGVGAALDTAVIVKSVKAYVADDNSLRGTDINAAKEVSINADSSEVVTSTTAGFAGGGKAGVGGAVSVAVIANDVQGYIGNDTNVDSDGNVLVNAEDDMVGVMIAGSAAGGGQAGVGGSLAVATLIGSTKAYIGEGATVNARGNRDSATVISGGAEQSGATEAGFDADVDNSISEDDILNEDGTAVAAVQTQEIKGLSVTASNREVLSTTVASGAGGGQAGVAATVNANVIATTAEARIDSGAQINQNNAAASSDQVVQVKALDETVLVNIAGGAAGGGSAGVGAAGNIGVIAKTINAKVGPSTLINAENGFDLSANSTDVAVTGTMGFGGGGSAGVGGAVGALVFANSTTAEVEDGTDATDAAQINVESGDLTVEATEFSSLTTASGAGAGGGSAGVGGSLAVVVNSSNTKARIGNYAETNASGTTAVHASSTENVNSVTVAGAGGGAAGVSGAVGVKVVVSETEAGIGDYAQINQDATFATAEQSVDVNASDTIVSVGLGGAGAGGGAAGVGGTADVTVALNTTTAYIGKNARVDAQNDVNVDASSAKYVNSVTFAGAGGGAAGVAGAFGVISVGSLLDGESSGGMEVTQEVRDADGNPLDAEGNIVEVDEYGMPIDPNDEIAYENVSTQEYADGQTTKSSTVDADGNNMLGSSERSASTAETLDNYASKLAISDSLSEDPNNIPTMNTSAWIDSGAQVNAGHDVSVTAEDKSLAIMFSGAGAGGGAAGVAGSLGVTLLHDSAGAYIADDASVDADGLINIAAETSENVYNVGVTGSGAGAAAVDGAVVVNVVSSDTDAFIGDADINQNTTGDEVSVTANSSSNIATMAGSGGGAGAASVGGVLGTNVLEKDTKAYISSGADVAANDSVSVKASSVENLISGGVSIRGAGAAAVSAVVSANVAANKTQAAIGDDLNDDFDTLGATVDSGGNVDLSATDDTLIVAVSAVGNGAGAAGVGVNVGANVISNQTRAYVADNSTVNARGNAEVMDIYTGTVDVNNTAALPEAPAGQTGDVDVNNDGVADGNINGQADFTVAAEGDDDNEGAESQVNTAVAPKDDPDGEAVATTGMGSKNTQSAKGLSVTAVSNEKVVSTTIGVAGAGAAAVTGSFSSNVITSETEAAIGDNTYINTTLDAGDVNLNAAGNTFMVQVAGTVSGAGAAAVSGSMDTGVIAKKTHATIGEATIYAEDLETKAISSTDLYTVTTNVSVAGAAGVGAAAGVQVVSNETLASVGGTADISATGDLGVTAEEDTDLLITTVAGSGGIAAVSGGVSVAVIDNTTKAFVADGAAQLDAGGTTEISADSKEKIVSVTGSAAGGGVGVAGSVSTQVVSSETVASIGDGAQVNQRNGAGAAQDVIVKAQDVVEIDGAAGTAAIGIAGFGGTADISIVKNTTTAAIGDSAYIDAGRDVLVQADSTKDVSSNTVAASLTGVVGVGGAVSLVSIGSVLDEDSQATINDSDSGESTAAYLDGTISDDKVSGELGDSEHVQSIKTDIAANSSQVGVADDLDASSASDKTQASIGSNAVINAGDDISVSAVDKSKIEIITGGLAVGGVAGVGGAAGIGIKKSTTEAFIAEGAIIDADGDVAVNAETEDVDGDGSKVTAYGAAAGYIGIGAAVAYLDSDNTTTAALADDVSINSADNVNISANEDIDLTANAVGAAGGAGAVGGSYSRAKATGSVTAATGSGVDVGQSGTHAATLTVAATSNDKVYANSLAGAAGIYSGSGAVATATNDSVVSAATGADNTAYLDGDMVVNAEATPQAKAVSGAVAISIVGSVGASIANASVKPTVTATLGANNSITADSLTVSATKNLISAAPSADADAVGASGGLLLGVSATSSTAEDESNVTAKVTEGSTVTTTNVTRVVATSNSKQTADATGLNVGFLAVGANVADANSNTTTHAILGDDVAISGSGLMVQATGTDENYADSVAGSGGVISGQAAIARTATNSTTRAATGSGTENRGIDVATFTVDANHSSNFDSSVNSTNAAIVGASGSYAINRSNADVIAAVGNDGYIAADAISLTAANNVRKNAVLLDADRTWNLKAGSGGAIDAPAATSDTEIVNNADVNVGENAEIYQNSQELPGVFEIRATNDVVAYDKVKLDSGGLISVASAQSIITADQVDAGVQVGQNATLIAVEDLDIQTYATGAINTQTSADAYGVAGAPSGESIAHYEADNSIAVGQNAYLFAKNDINLKAGSANNISVAAQTDLWNKTAFPVSTNPQADAIAAADASINIAVLADIAAAHDVNLWAERGSQSANISGVGKDIYRETAGEVVSGISNLFGGDDVSFDIPVEGEKSTGGTTLVNVDGSASAGVENRKFVRINPDGTFDFDGTSLSEQVAGFELTSISIAGNILARIEKLKNLKSEYAGDATAVAAYESEINFLQYKLLELGLDDPDNPGFAGEAGMSPIDAIEGQITVLDGKVTTLNGEISTLEGQQSVLENNLADVEGEISVANQQLNQIDIEQAGILADIATLDPEDDNYATDLSALTTQFNNLENDKNTLNNTTIPNLRNDRDNINLNLASVNTELETKNGELSTVEAYVVNLNAELVELGTDESNSVVPAGPTAMKLTLPDIVAKVGDVNIKADSLTGSGSFSAEGYAQIEIVNDSRYYLEFNALTIPSDDGGRLLLNNVDISADSSAASTNLIEDLNSIKGLANFSDIVTSANSTHEPEILITSSYDPLAPKPTYDSAGNVLDQNSSEYLYYNGPAPDMTFTGDVSNLRGAFQVDSSAGSIIVDSGVNIHAGTIDISTRNGDIIQSYTDDFRVVGGDPAGLFADSDLEPGSIVANGSIFMAARYLNINGTIQSGMPDWGVRIPSTVVLDNGSGGAWNIAQATADYNAKVAAGTLNPGDELYQITNTTTVFSETIADAEWNQIDVFYNALTGQMEVSGAAVMGGYVNLYGQIINTAWTTDTNPDLGVTDATYMGNAGKIRALDGYGRIKIENDSSLDVVLNVLDTGSGVAGKISITNIKSIGSDNVPLLERTEYTLIDDQINIKTGDLVLQTDGSMDYGSFLENLVDGRSTEYNPQAGLRYSWTTGESEETISYYRYWSRSFFGLSSLTVDSSMDQYKLSGPITLSSEILENGAYLTDGNAGTNGQNNLSSYGYKSEIVSLDTPVKTETDSWSKCDWWLCVTSQYFMEFNVREGSKTVSTHSLAADYPIAIEFIGQNEGIVDVDSIGNVIANGTITNRVGDLSISSAGSITQANENVMLSAENLTLEAATGIGDTNHDLLLNIYDGGVLSAVTTSGDIRITETSGDMIVSSATTTAGTVSLTTEGSLLMDEESSLVMGDYVNLTAENGSIGTEAQAFNVMVGTPTATENVANFGLEALSRDDINIVQQGGGDLYLVAVESQQGDVTIDAGAGQIIDNNSAQYADTRTIEELEALWDEMRLQGQDALDKVDDTVAAYKNSKTQNYKSYWRMRLNDNGTDDPADDSYDPYNPDFEYVLTDAQRTSLTEYYQEQGADVDQKLAEYVQSKTAEYFSLHEEVGALNDSSYSASYSYQVSTEEFDAFVNKVQWSDEQLRLGMTPGMLKEVTDTQIAIEEPNVIGNSITLISGDNIGSTESPVYIAVTDDLTADTPEAEAARLALMTAERADIETVYNANGVDIDGFNITQRDTLDIHMDAANGGFSASSGGYSYIGSEGGINLVNIDAQGDIRIKVADGISVADSSNDVQISGANLILEAADGGIGSADNYMTINLTSAAFDPTLTMRADGDIYILESANDLYVDSIYSRHDLYLETSGSIFDALADSYETNIRSNSISLISGGSIGTFDNYLEIGLNPDGLFSAEAVTGIYVSSYDQPLTIGDVSSIAGDISLSSAYTMNLGLVSTAGDGTVTLVSTGGSIENNRAPGELNIDAAETTLVLNAQGDIGGEQPLETRVETVEMTLAGDGVANLHEQDDLVLGTSHAAAGDINLVAEGNITSSIIGAQVGEIKGLSLEARGGMIQIAEAQVSQQMVAKADNVFLDKVINPDGSGPLHFDVSGNPTAEMVRINALSSAPVVFDRIHTDRLFLNASSDSLTLNNAMITSYGEIRNSQHLVIVDNQNKQLHDADVQLYTGLNPFYLEMFADNKVETDARAINYSQDFIVNDYSSENSLTRIVAKQLQLSERARDVFNGIRFSRLDMSILNIPQNNYFMQENILGLHEDDELTDADDLLIVIEQ</sequence>
<evidence type="ECO:0000313" key="3">
    <source>
        <dbReference type="EMBL" id="SEA83008.1"/>
    </source>
</evidence>
<keyword evidence="1" id="KW-0175">Coiled coil</keyword>
<feature type="non-terminal residue" evidence="3">
    <location>
        <position position="1"/>
    </location>
</feature>